<dbReference type="Proteomes" id="UP000805841">
    <property type="component" value="Unassembled WGS sequence"/>
</dbReference>
<dbReference type="RefSeq" id="WP_190426214.1">
    <property type="nucleotide sequence ID" value="NZ_JAAOCA010000047.1"/>
</dbReference>
<proteinExistence type="predicted"/>
<comment type="caution">
    <text evidence="1">The sequence shown here is derived from an EMBL/GenBank/DDBJ whole genome shotgun (WGS) entry which is preliminary data.</text>
</comment>
<accession>A0ABR7Z9B6</accession>
<reference evidence="1 2" key="1">
    <citation type="journal article" date="2020" name="Insects">
        <title>Bacteria Belonging to Pseudomonas typographi sp. nov. from the Bark Beetle Ips typographus Have Genomic Potential to Aid in the Host Ecology.</title>
        <authorList>
            <person name="Peral-Aranega E."/>
            <person name="Saati-Santamaria Z."/>
            <person name="Kolarik M."/>
            <person name="Rivas R."/>
            <person name="Garcia-Fraile P."/>
        </authorList>
    </citation>
    <scope>NUCLEOTIDE SEQUENCE [LARGE SCALE GENOMIC DNA]</scope>
    <source>
        <strain evidence="1 2">CA3A</strain>
    </source>
</reference>
<gene>
    <name evidence="1" type="ORF">HAQ05_25245</name>
</gene>
<dbReference type="EMBL" id="JAAOCA010000047">
    <property type="protein sequence ID" value="MBD1601987.1"/>
    <property type="molecule type" value="Genomic_DNA"/>
</dbReference>
<evidence type="ECO:0000313" key="2">
    <source>
        <dbReference type="Proteomes" id="UP000805841"/>
    </source>
</evidence>
<protein>
    <submittedName>
        <fullName evidence="1">Uncharacterized protein</fullName>
    </submittedName>
</protein>
<name>A0ABR7Z9B6_9PSED</name>
<keyword evidence="2" id="KW-1185">Reference proteome</keyword>
<evidence type="ECO:0000313" key="1">
    <source>
        <dbReference type="EMBL" id="MBD1601987.1"/>
    </source>
</evidence>
<organism evidence="1 2">
    <name type="scientific">Pseudomonas typographi</name>
    <dbReference type="NCBI Taxonomy" id="2715964"/>
    <lineage>
        <taxon>Bacteria</taxon>
        <taxon>Pseudomonadati</taxon>
        <taxon>Pseudomonadota</taxon>
        <taxon>Gammaproteobacteria</taxon>
        <taxon>Pseudomonadales</taxon>
        <taxon>Pseudomonadaceae</taxon>
        <taxon>Pseudomonas</taxon>
    </lineage>
</organism>
<sequence length="209" mass="23104">MPSVVDICNMALSRIGNSQRINALTEASIQAEQCSLFYEPSRDFVLRDYPWAFATAFVSLAQVSTNPDPEYPYCYSMPTDCLKARRIVNEAFPEGYWPFPERIERPRIPRIGFRIINGSSGRLISTSVSPATLEYTIKVDSPELFDPIFVSALAWRLAGQIAPAIAKDANVAQTCEQMYRSEIAGAAAAMLNEGANDYVPESSFISGRG</sequence>